<evidence type="ECO:0000313" key="3">
    <source>
        <dbReference type="Proteomes" id="UP000024635"/>
    </source>
</evidence>
<keyword evidence="3" id="KW-1185">Reference proteome</keyword>
<organism evidence="2 3">
    <name type="scientific">Ancylostoma ceylanicum</name>
    <dbReference type="NCBI Taxonomy" id="53326"/>
    <lineage>
        <taxon>Eukaryota</taxon>
        <taxon>Metazoa</taxon>
        <taxon>Ecdysozoa</taxon>
        <taxon>Nematoda</taxon>
        <taxon>Chromadorea</taxon>
        <taxon>Rhabditida</taxon>
        <taxon>Rhabditina</taxon>
        <taxon>Rhabditomorpha</taxon>
        <taxon>Strongyloidea</taxon>
        <taxon>Ancylostomatidae</taxon>
        <taxon>Ancylostomatinae</taxon>
        <taxon>Ancylostoma</taxon>
    </lineage>
</organism>
<evidence type="ECO:0000256" key="1">
    <source>
        <dbReference type="SAM" id="Phobius"/>
    </source>
</evidence>
<evidence type="ECO:0000313" key="2">
    <source>
        <dbReference type="EMBL" id="EYC40210.1"/>
    </source>
</evidence>
<protein>
    <submittedName>
        <fullName evidence="2">Uncharacterized protein</fullName>
    </submittedName>
</protein>
<proteinExistence type="predicted"/>
<feature type="transmembrane region" description="Helical" evidence="1">
    <location>
        <begin position="74"/>
        <end position="94"/>
    </location>
</feature>
<gene>
    <name evidence="2" type="primary">Acey_s0625.g805</name>
    <name evidence="2" type="ORF">Y032_0625g805</name>
</gene>
<keyword evidence="1" id="KW-0812">Transmembrane</keyword>
<dbReference type="Proteomes" id="UP000024635">
    <property type="component" value="Unassembled WGS sequence"/>
</dbReference>
<dbReference type="EMBL" id="JARK01000225">
    <property type="protein sequence ID" value="EYC40210.1"/>
    <property type="molecule type" value="Genomic_DNA"/>
</dbReference>
<accession>A0A016WKP3</accession>
<keyword evidence="1" id="KW-0472">Membrane</keyword>
<reference evidence="3" key="1">
    <citation type="journal article" date="2015" name="Nat. Genet.">
        <title>The genome and transcriptome of the zoonotic hookworm Ancylostoma ceylanicum identify infection-specific gene families.</title>
        <authorList>
            <person name="Schwarz E.M."/>
            <person name="Hu Y."/>
            <person name="Antoshechkin I."/>
            <person name="Miller M.M."/>
            <person name="Sternberg P.W."/>
            <person name="Aroian R.V."/>
        </authorList>
    </citation>
    <scope>NUCLEOTIDE SEQUENCE</scope>
    <source>
        <strain evidence="3">HY135</strain>
    </source>
</reference>
<comment type="caution">
    <text evidence="2">The sequence shown here is derived from an EMBL/GenBank/DDBJ whole genome shotgun (WGS) entry which is preliminary data.</text>
</comment>
<dbReference type="AlphaFoldDB" id="A0A016WKP3"/>
<sequence length="95" mass="10459">MRGASYVTGLINADHFILYPLLITKLFQSMCVRIPAQPVQTLEVFCLTHSGQYVCNHMVGLHCRAMPMICEYMIALPLGIYATVMIAGSAAPLVK</sequence>
<name>A0A016WKP3_9BILA</name>
<keyword evidence="1" id="KW-1133">Transmembrane helix</keyword>